<gene>
    <name evidence="4" type="ordered locus">Tpau_4126</name>
</gene>
<dbReference type="KEGG" id="tpr:Tpau_4126"/>
<sequence>MTTVREIRIAGAGPAGLTTAAALIAASEAPERVVVHEAVDEAAAVGTGAFLGLSPSVFGALGRFGSLEVLFREAPTIGAIRLVQPDGADVTRPLPGPLCMVTRRGLVAALLDGVRESGVEVRFGSAVTQDDSFDGWTVGADGVHSAVRRFAGFEHLPAPIAPGISARFAPRFTGTAPDLDRDVLTFFRGDRGAAAGFLAGDHGVLAFTRTPDGATLGELGFRLNDAVLDALDGGCDAPIRVWETPVPESVGDGGNPWRAGRSLLIGDAAHAKSPASGSGAADAITDALHLAPALHSRSDDAVTAAMDELLARERARRIPGPPR</sequence>
<proteinExistence type="predicted"/>
<dbReference type="AlphaFoldDB" id="D5UNY6"/>
<evidence type="ECO:0000256" key="2">
    <source>
        <dbReference type="ARBA" id="ARBA00023033"/>
    </source>
</evidence>
<dbReference type="Proteomes" id="UP000001213">
    <property type="component" value="Chromosome"/>
</dbReference>
<reference evidence="5" key="1">
    <citation type="submission" date="2010-03" db="EMBL/GenBank/DDBJ databases">
        <title>The complete chromosome of Tsukamurella paurometabola DSM 20162.</title>
        <authorList>
            <consortium name="US DOE Joint Genome Institute (JGI-PGF)"/>
            <person name="Lucas S."/>
            <person name="Copeland A."/>
            <person name="Lapidus A."/>
            <person name="Glavina del Rio T."/>
            <person name="Dalin E."/>
            <person name="Tice H."/>
            <person name="Bruce D."/>
            <person name="Goodwin L."/>
            <person name="Pitluck S."/>
            <person name="Kyrpides N."/>
            <person name="Mavromatis K."/>
            <person name="Ivanova N."/>
            <person name="Mikhailova N."/>
            <person name="Munk A.C."/>
            <person name="Brettin T."/>
            <person name="Detter J.C."/>
            <person name="Tapia R."/>
            <person name="Han C."/>
            <person name="Larimer F."/>
            <person name="Land M."/>
            <person name="Hauser L."/>
            <person name="Markowitz V."/>
            <person name="Cheng J.-F."/>
            <person name="Hugenholtz P."/>
            <person name="Woyke T."/>
            <person name="Wu D."/>
            <person name="Jando M."/>
            <person name="Brambilla E."/>
            <person name="Klenk H.-P."/>
            <person name="Eisen J.A."/>
        </authorList>
    </citation>
    <scope>NUCLEOTIDE SEQUENCE [LARGE SCALE GENOMIC DNA]</scope>
    <source>
        <strain evidence="5">ATCC 8368 / DSM 20162 / CCUG 35730 / CIP 100753 / JCM 10117 / KCTC 9821 / NBRC 16120 / NCIMB 702349 / NCTC 13040</strain>
    </source>
</reference>
<evidence type="ECO:0000313" key="5">
    <source>
        <dbReference type="Proteomes" id="UP000001213"/>
    </source>
</evidence>
<accession>D5UNY6</accession>
<dbReference type="HOGENOM" id="CLU_784892_0_0_11"/>
<protein>
    <submittedName>
        <fullName evidence="4">Monooxygenase FAD-binding protein</fullName>
    </submittedName>
</protein>
<dbReference type="PRINTS" id="PR00420">
    <property type="entry name" value="RNGMNOXGNASE"/>
</dbReference>
<evidence type="ECO:0000256" key="1">
    <source>
        <dbReference type="ARBA" id="ARBA00023002"/>
    </source>
</evidence>
<dbReference type="Gene3D" id="3.30.9.10">
    <property type="entry name" value="D-Amino Acid Oxidase, subunit A, domain 2"/>
    <property type="match status" value="1"/>
</dbReference>
<evidence type="ECO:0000259" key="3">
    <source>
        <dbReference type="Pfam" id="PF01494"/>
    </source>
</evidence>
<dbReference type="InterPro" id="IPR002938">
    <property type="entry name" value="FAD-bd"/>
</dbReference>
<dbReference type="SUPFAM" id="SSF51905">
    <property type="entry name" value="FAD/NAD(P)-binding domain"/>
    <property type="match status" value="1"/>
</dbReference>
<dbReference type="PANTHER" id="PTHR13789:SF309">
    <property type="entry name" value="PUTATIVE (AFU_ORTHOLOGUE AFUA_6G14510)-RELATED"/>
    <property type="match status" value="1"/>
</dbReference>
<dbReference type="EMBL" id="CP001966">
    <property type="protein sequence ID" value="ADG80695.1"/>
    <property type="molecule type" value="Genomic_DNA"/>
</dbReference>
<dbReference type="InterPro" id="IPR036188">
    <property type="entry name" value="FAD/NAD-bd_sf"/>
</dbReference>
<evidence type="ECO:0000313" key="4">
    <source>
        <dbReference type="EMBL" id="ADG80695.1"/>
    </source>
</evidence>
<dbReference type="eggNOG" id="COG0654">
    <property type="taxonomic scope" value="Bacteria"/>
</dbReference>
<organism evidence="4 5">
    <name type="scientific">Tsukamurella paurometabola (strain ATCC 8368 / DSM 20162 / CCUG 35730 / CIP 100753 / JCM 10117 / KCTC 9821 / NBRC 16120 / NCIMB 702349 / NCTC 13040)</name>
    <name type="common">Corynebacterium paurometabolum</name>
    <dbReference type="NCBI Taxonomy" id="521096"/>
    <lineage>
        <taxon>Bacteria</taxon>
        <taxon>Bacillati</taxon>
        <taxon>Actinomycetota</taxon>
        <taxon>Actinomycetes</taxon>
        <taxon>Mycobacteriales</taxon>
        <taxon>Tsukamurellaceae</taxon>
        <taxon>Tsukamurella</taxon>
    </lineage>
</organism>
<dbReference type="GO" id="GO:0071949">
    <property type="term" value="F:FAD binding"/>
    <property type="evidence" value="ECO:0007669"/>
    <property type="project" value="InterPro"/>
</dbReference>
<keyword evidence="5" id="KW-1185">Reference proteome</keyword>
<dbReference type="RefSeq" id="WP_013128684.1">
    <property type="nucleotide sequence ID" value="NC_014158.1"/>
</dbReference>
<keyword evidence="2 4" id="KW-0503">Monooxygenase</keyword>
<reference evidence="4 5" key="2">
    <citation type="journal article" date="2011" name="Stand. Genomic Sci.">
        <title>Complete genome sequence of Tsukamurella paurometabola type strain (no. 33).</title>
        <authorList>
            <person name="Munk A.C."/>
            <person name="Lapidus A."/>
            <person name="Lucas S."/>
            <person name="Nolan M."/>
            <person name="Tice H."/>
            <person name="Cheng J.F."/>
            <person name="Del Rio T.G."/>
            <person name="Goodwin L."/>
            <person name="Pitluck S."/>
            <person name="Liolios K."/>
            <person name="Huntemann M."/>
            <person name="Ivanova N."/>
            <person name="Mavromatis K."/>
            <person name="Mikhailova N."/>
            <person name="Pati A."/>
            <person name="Chen A."/>
            <person name="Palaniappan K."/>
            <person name="Tapia R."/>
            <person name="Han C."/>
            <person name="Land M."/>
            <person name="Hauser L."/>
            <person name="Chang Y.J."/>
            <person name="Jeffries C.D."/>
            <person name="Brettin T."/>
            <person name="Yasawong M."/>
            <person name="Brambilla E.M."/>
            <person name="Rohde M."/>
            <person name="Sikorski J."/>
            <person name="Goker M."/>
            <person name="Detter J.C."/>
            <person name="Woyke T."/>
            <person name="Bristow J."/>
            <person name="Eisen J.A."/>
            <person name="Markowitz V."/>
            <person name="Hugenholtz P."/>
            <person name="Kyrpides N.C."/>
            <person name="Klenk H.P."/>
        </authorList>
    </citation>
    <scope>NUCLEOTIDE SEQUENCE [LARGE SCALE GENOMIC DNA]</scope>
    <source>
        <strain evidence="5">ATCC 8368 / DSM 20162 / CCUG 35730 / CIP 100753 / JCM 10117 / KCTC 9821 / NBRC 16120 / NCIMB 702349 / NCTC 13040</strain>
    </source>
</reference>
<dbReference type="STRING" id="521096.Tpau_4126"/>
<dbReference type="Gene3D" id="3.50.50.60">
    <property type="entry name" value="FAD/NAD(P)-binding domain"/>
    <property type="match status" value="1"/>
</dbReference>
<dbReference type="PANTHER" id="PTHR13789">
    <property type="entry name" value="MONOOXYGENASE"/>
    <property type="match status" value="1"/>
</dbReference>
<dbReference type="Pfam" id="PF01494">
    <property type="entry name" value="FAD_binding_3"/>
    <property type="match status" value="1"/>
</dbReference>
<dbReference type="GO" id="GO:0004497">
    <property type="term" value="F:monooxygenase activity"/>
    <property type="evidence" value="ECO:0007669"/>
    <property type="project" value="UniProtKB-KW"/>
</dbReference>
<keyword evidence="1" id="KW-0560">Oxidoreductase</keyword>
<name>D5UNY6_TSUPD</name>
<feature type="domain" description="FAD-binding" evidence="3">
    <location>
        <begin position="256"/>
        <end position="297"/>
    </location>
</feature>
<dbReference type="InterPro" id="IPR050493">
    <property type="entry name" value="FAD-dep_Monooxygenase_BioMet"/>
</dbReference>